<proteinExistence type="inferred from homology"/>
<protein>
    <submittedName>
        <fullName evidence="8">Uncharacterized protein</fullName>
    </submittedName>
</protein>
<keyword evidence="9" id="KW-1185">Reference proteome</keyword>
<dbReference type="SUPFAM" id="SSF103473">
    <property type="entry name" value="MFS general substrate transporter"/>
    <property type="match status" value="1"/>
</dbReference>
<comment type="subcellular location">
    <subcellularLocation>
        <location evidence="1">Membrane</location>
        <topology evidence="1">Multi-pass membrane protein</topology>
    </subcellularLocation>
</comment>
<dbReference type="EMBL" id="HG685297">
    <property type="protein sequence ID" value="CDJ33487.1"/>
    <property type="molecule type" value="Genomic_DNA"/>
</dbReference>
<evidence type="ECO:0000313" key="8">
    <source>
        <dbReference type="EMBL" id="CDJ33487.1"/>
    </source>
</evidence>
<name>U6KB96_9EIME</name>
<dbReference type="GeneID" id="25376572"/>
<gene>
    <name evidence="8" type="ORF">EMH_0016250</name>
</gene>
<feature type="transmembrane region" description="Helical" evidence="7">
    <location>
        <begin position="724"/>
        <end position="745"/>
    </location>
</feature>
<evidence type="ECO:0000256" key="2">
    <source>
        <dbReference type="ARBA" id="ARBA00007015"/>
    </source>
</evidence>
<feature type="transmembrane region" description="Helical" evidence="7">
    <location>
        <begin position="447"/>
        <end position="465"/>
    </location>
</feature>
<dbReference type="AlphaFoldDB" id="U6KB96"/>
<feature type="transmembrane region" description="Helical" evidence="7">
    <location>
        <begin position="552"/>
        <end position="572"/>
    </location>
</feature>
<dbReference type="PANTHER" id="PTHR31585">
    <property type="entry name" value="FOLATE-BIOPTERIN TRANSPORTER 1, CHLOROPLASTIC"/>
    <property type="match status" value="1"/>
</dbReference>
<feature type="transmembrane region" description="Helical" evidence="7">
    <location>
        <begin position="682"/>
        <end position="704"/>
    </location>
</feature>
<dbReference type="VEuPathDB" id="ToxoDB:EMH_0016250"/>
<comment type="similarity">
    <text evidence="2">Belongs to the major facilitator superfamily. Folate-biopterin transporter (TC 2.A.71) family.</text>
</comment>
<keyword evidence="5 7" id="KW-1133">Transmembrane helix</keyword>
<keyword evidence="3" id="KW-0813">Transport</keyword>
<feature type="transmembrane region" description="Helical" evidence="7">
    <location>
        <begin position="526"/>
        <end position="545"/>
    </location>
</feature>
<dbReference type="InterPro" id="IPR039309">
    <property type="entry name" value="BT1"/>
</dbReference>
<evidence type="ECO:0000313" key="9">
    <source>
        <dbReference type="Proteomes" id="UP000030744"/>
    </source>
</evidence>
<dbReference type="PANTHER" id="PTHR31585:SF0">
    <property type="entry name" value="FOLATE-BIOPTERIN TRANSPORTER 1, CHLOROPLASTIC"/>
    <property type="match status" value="1"/>
</dbReference>
<evidence type="ECO:0000256" key="1">
    <source>
        <dbReference type="ARBA" id="ARBA00004141"/>
    </source>
</evidence>
<keyword evidence="6 7" id="KW-0472">Membrane</keyword>
<keyword evidence="4 7" id="KW-0812">Transmembrane</keyword>
<accession>U6KB96</accession>
<dbReference type="Proteomes" id="UP000030744">
    <property type="component" value="Unassembled WGS sequence"/>
</dbReference>
<feature type="transmembrane region" description="Helical" evidence="7">
    <location>
        <begin position="650"/>
        <end position="670"/>
    </location>
</feature>
<evidence type="ECO:0000256" key="3">
    <source>
        <dbReference type="ARBA" id="ARBA00022448"/>
    </source>
</evidence>
<evidence type="ECO:0000256" key="5">
    <source>
        <dbReference type="ARBA" id="ARBA00022989"/>
    </source>
</evidence>
<feature type="transmembrane region" description="Helical" evidence="7">
    <location>
        <begin position="622"/>
        <end position="644"/>
    </location>
</feature>
<evidence type="ECO:0000256" key="6">
    <source>
        <dbReference type="ARBA" id="ARBA00023136"/>
    </source>
</evidence>
<evidence type="ECO:0000256" key="7">
    <source>
        <dbReference type="SAM" id="Phobius"/>
    </source>
</evidence>
<feature type="transmembrane region" description="Helical" evidence="7">
    <location>
        <begin position="477"/>
        <end position="496"/>
    </location>
</feature>
<sequence length="750" mass="84544">MSDGWGFKKVQYTKYRITKPWTTDTQFDDLLLSEPSRDTLAKFTKDAPLFLRFLKLITDVENRPRAFIEFAKRCENGLVVEKDVFITKDELMKCIWENGFSQNEMNAFEFAFPADYKFHYPELAVLFDLPEEDCYKYCIRQRAKTPEQLVEINRNIREYLWKEEKAMIESAKDRKDAGEELVHRQLKKYANDARCLEYVSSFKDEVQQQLAEYHVALLEQMRQRMVERITSKLTAIQQAEKAIQGSLQEVIVRELVESFQRKLATDAKLQDAALKAAIEGIAGDVPSVDPVGAHFMASLKELGNADTVKPKSTGSGSVLERVSAVFQRREEEFLQAFTVSPEEANEVKQLVGKCKSGDEYDFSKLSEKDAARLDALQVNILDRVGYATIMEDDLKSLTALSPSGEALIEHVNNQLAMAKEKIRNARLTQFARETSDGLLPHLADSHFWKGLSFTQFVMPIFAFISDSYPLYGSRRKPYMIAFSLLEALGFIMLGTFPTHVPVAEALVVETTAGRSMDQSAENVSDFITAKAVGSLIVAYLSGYLLERTSKQSIFLATSIFPLFIAFITFFMTDAGGAPSYDMKTQLRMLMDFLKQSVIWGPALYIFAYMAGPDYDDAMFFYFTNKLGFSPTFMGTLRLVCGPVVMKIMRALYWISRFTYGIAALVGVVTYRTFFKSSGFRKTLLATILVAVPIYLSPSLEGSVYAMMMSVRNTGAMASRGISAILTYMAGITSSNFTHLTGYIMLCGASL</sequence>
<reference evidence="8" key="2">
    <citation type="submission" date="2013-10" db="EMBL/GenBank/DDBJ databases">
        <authorList>
            <person name="Aslett M."/>
        </authorList>
    </citation>
    <scope>NUCLEOTIDE SEQUENCE [LARGE SCALE GENOMIC DNA]</scope>
    <source>
        <strain evidence="8">Houghton</strain>
    </source>
</reference>
<reference evidence="8" key="1">
    <citation type="submission" date="2013-10" db="EMBL/GenBank/DDBJ databases">
        <title>Genomic analysis of the causative agents of coccidiosis in chickens.</title>
        <authorList>
            <person name="Reid A.J."/>
            <person name="Blake D."/>
            <person name="Billington K."/>
            <person name="Browne H."/>
            <person name="Dunn M."/>
            <person name="Hung S."/>
            <person name="Kawahara F."/>
            <person name="Miranda-Saavedra D."/>
            <person name="Mourier T."/>
            <person name="Nagra H."/>
            <person name="Otto T.D."/>
            <person name="Rawlings N."/>
            <person name="Sanchez A."/>
            <person name="Sanders M."/>
            <person name="Subramaniam C."/>
            <person name="Tay Y."/>
            <person name="Dear P."/>
            <person name="Doerig C."/>
            <person name="Gruber A."/>
            <person name="Parkinson J."/>
            <person name="Shirley M."/>
            <person name="Wan K.L."/>
            <person name="Berriman M."/>
            <person name="Tomley F."/>
            <person name="Pain A."/>
        </authorList>
    </citation>
    <scope>NUCLEOTIDE SEQUENCE [LARGE SCALE GENOMIC DNA]</scope>
    <source>
        <strain evidence="8">Houghton</strain>
    </source>
</reference>
<dbReference type="InterPro" id="IPR036259">
    <property type="entry name" value="MFS_trans_sf"/>
</dbReference>
<dbReference type="GO" id="GO:0016020">
    <property type="term" value="C:membrane"/>
    <property type="evidence" value="ECO:0007669"/>
    <property type="project" value="UniProtKB-SubCell"/>
</dbReference>
<evidence type="ECO:0000256" key="4">
    <source>
        <dbReference type="ARBA" id="ARBA00022692"/>
    </source>
</evidence>
<dbReference type="OrthoDB" id="754047at2759"/>
<organism evidence="8 9">
    <name type="scientific">Eimeria mitis</name>
    <dbReference type="NCBI Taxonomy" id="44415"/>
    <lineage>
        <taxon>Eukaryota</taxon>
        <taxon>Sar</taxon>
        <taxon>Alveolata</taxon>
        <taxon>Apicomplexa</taxon>
        <taxon>Conoidasida</taxon>
        <taxon>Coccidia</taxon>
        <taxon>Eucoccidiorida</taxon>
        <taxon>Eimeriorina</taxon>
        <taxon>Eimeriidae</taxon>
        <taxon>Eimeria</taxon>
    </lineage>
</organism>
<dbReference type="RefSeq" id="XP_013356051.1">
    <property type="nucleotide sequence ID" value="XM_013500597.1"/>
</dbReference>
<dbReference type="Pfam" id="PF03092">
    <property type="entry name" value="BT1"/>
    <property type="match status" value="2"/>
</dbReference>